<keyword evidence="7" id="KW-0132">Cell division</keyword>
<evidence type="ECO:0000256" key="4">
    <source>
        <dbReference type="ARBA" id="ARBA00016065"/>
    </source>
</evidence>
<comment type="caution">
    <text evidence="11">The sequence shown here is derived from an EMBL/GenBank/DDBJ whole genome shotgun (WGS) entry which is preliminary data.</text>
</comment>
<dbReference type="GO" id="GO:0007076">
    <property type="term" value="P:mitotic chromosome condensation"/>
    <property type="evidence" value="ECO:0007669"/>
    <property type="project" value="InterPro"/>
</dbReference>
<keyword evidence="9" id="KW-0226">DNA condensation</keyword>
<dbReference type="GO" id="GO:0005737">
    <property type="term" value="C:cytoplasm"/>
    <property type="evidence" value="ECO:0007669"/>
    <property type="project" value="UniProtKB-SubCell"/>
</dbReference>
<evidence type="ECO:0000256" key="3">
    <source>
        <dbReference type="ARBA" id="ARBA00009471"/>
    </source>
</evidence>
<sequence length="657" mass="74956">MAEQSPSTDDLITDMEIVDDLVTDMEIVDDLVTDMEIDSPLPMIESGRRISISNATPQRTSLINFSNSDEDDNNESELPLVKPTKNEFNQFLQSIQQINSKSFDPKQAFTMNFINNLYKFLVDPNGNTDFKLIGISLDAAVKLYASKVATVLCQTQMFSSRLVMATNNQQVEIDDIGEEFLEDYDNNRKKKKKVNKRNNIIASVDQLHGKFDTNIEIDPIFHKLSEAFDVGNVSSLLMANLKTDPNGVMLLDSMASLNFENNEPVKPCPLVIEDIEEMNEFKKIYDSIGTSNVCPTFTNFEFNSRDTELNKSINLDSLNYQIDIDGDVEEIDINENDNIDDFFNADFHVADEDNEENSNFCPVDHHNLEDGQKASEDHTRKVLTLLPHNDNHLFNKVYLRKFLKKRRSFIRHQPNRFKLKRQVKNCPENVYYLFEDVFDEEDSTINERLATKWYIKLKKENLPTDYGFEPSQMRECGQNSDINFLDVYQKISGGNLDQKYMTITSDDGHDDDGVMNEESFDINQDELGFDSASPSGNHIDDEYEEALDVDYAKVSKKIDIKRIKRGMWEIIEQESTVTVPMVDDSQSSPIPGPSSQSRTITFSKLRKSLPNKLGPNQSEGVNVAASFVALLHLCNEKGMELIAEDTSDFKIHSSFNE</sequence>
<dbReference type="PANTHER" id="PTHR13108">
    <property type="entry name" value="CONDENSIN COMPLEX SUBUNIT 2"/>
    <property type="match status" value="1"/>
</dbReference>
<evidence type="ECO:0000256" key="8">
    <source>
        <dbReference type="ARBA" id="ARBA00022776"/>
    </source>
</evidence>
<evidence type="ECO:0000256" key="5">
    <source>
        <dbReference type="ARBA" id="ARBA00022454"/>
    </source>
</evidence>
<keyword evidence="10" id="KW-0131">Cell cycle</keyword>
<proteinExistence type="inferred from homology"/>
<keyword evidence="5" id="KW-0158">Chromosome</keyword>
<keyword evidence="6" id="KW-0963">Cytoplasm</keyword>
<dbReference type="GO" id="GO:0000796">
    <property type="term" value="C:condensin complex"/>
    <property type="evidence" value="ECO:0007669"/>
    <property type="project" value="InterPro"/>
</dbReference>
<dbReference type="Proteomes" id="UP001142055">
    <property type="component" value="Chromosome 3"/>
</dbReference>
<dbReference type="InterPro" id="IPR022816">
    <property type="entry name" value="Condensin_barren_su2"/>
</dbReference>
<dbReference type="PANTHER" id="PTHR13108:SF9">
    <property type="entry name" value="CONDENSIN COMPLEX SUBUNIT 2"/>
    <property type="match status" value="1"/>
</dbReference>
<dbReference type="Pfam" id="PF05786">
    <property type="entry name" value="Cnd2"/>
    <property type="match status" value="2"/>
</dbReference>
<comment type="similarity">
    <text evidence="3">Belongs to the CND2 (condensin subunit 2) family.</text>
</comment>
<name>A0A9Q0M2H2_BLOTA</name>
<dbReference type="AlphaFoldDB" id="A0A9Q0M2H2"/>
<evidence type="ECO:0000256" key="1">
    <source>
        <dbReference type="ARBA" id="ARBA00004286"/>
    </source>
</evidence>
<evidence type="ECO:0000256" key="7">
    <source>
        <dbReference type="ARBA" id="ARBA00022618"/>
    </source>
</evidence>
<organism evidence="11 12">
    <name type="scientific">Blomia tropicalis</name>
    <name type="common">Mite</name>
    <dbReference type="NCBI Taxonomy" id="40697"/>
    <lineage>
        <taxon>Eukaryota</taxon>
        <taxon>Metazoa</taxon>
        <taxon>Ecdysozoa</taxon>
        <taxon>Arthropoda</taxon>
        <taxon>Chelicerata</taxon>
        <taxon>Arachnida</taxon>
        <taxon>Acari</taxon>
        <taxon>Acariformes</taxon>
        <taxon>Sarcoptiformes</taxon>
        <taxon>Astigmata</taxon>
        <taxon>Glycyphagoidea</taxon>
        <taxon>Echimyopodidae</taxon>
        <taxon>Blomia</taxon>
    </lineage>
</organism>
<accession>A0A9Q0M2H2</accession>
<gene>
    <name evidence="11" type="ORF">RDWZM_007432</name>
</gene>
<keyword evidence="12" id="KW-1185">Reference proteome</keyword>
<dbReference type="GO" id="GO:0051301">
    <property type="term" value="P:cell division"/>
    <property type="evidence" value="ECO:0007669"/>
    <property type="project" value="UniProtKB-KW"/>
</dbReference>
<evidence type="ECO:0000313" key="12">
    <source>
        <dbReference type="Proteomes" id="UP001142055"/>
    </source>
</evidence>
<evidence type="ECO:0000313" key="11">
    <source>
        <dbReference type="EMBL" id="KAJ6216275.1"/>
    </source>
</evidence>
<dbReference type="EMBL" id="JAPWDV010000003">
    <property type="protein sequence ID" value="KAJ6216275.1"/>
    <property type="molecule type" value="Genomic_DNA"/>
</dbReference>
<evidence type="ECO:0000256" key="2">
    <source>
        <dbReference type="ARBA" id="ARBA00004496"/>
    </source>
</evidence>
<dbReference type="GO" id="GO:0003682">
    <property type="term" value="F:chromatin binding"/>
    <property type="evidence" value="ECO:0007669"/>
    <property type="project" value="TreeGrafter"/>
</dbReference>
<evidence type="ECO:0000256" key="10">
    <source>
        <dbReference type="ARBA" id="ARBA00023306"/>
    </source>
</evidence>
<comment type="subcellular location">
    <subcellularLocation>
        <location evidence="1">Chromosome</location>
    </subcellularLocation>
    <subcellularLocation>
        <location evidence="2">Cytoplasm</location>
    </subcellularLocation>
</comment>
<evidence type="ECO:0000256" key="6">
    <source>
        <dbReference type="ARBA" id="ARBA00022490"/>
    </source>
</evidence>
<reference evidence="11" key="1">
    <citation type="submission" date="2022-12" db="EMBL/GenBank/DDBJ databases">
        <title>Genome assemblies of Blomia tropicalis.</title>
        <authorList>
            <person name="Cui Y."/>
        </authorList>
    </citation>
    <scope>NUCLEOTIDE SEQUENCE</scope>
    <source>
        <tissue evidence="11">Adult mites</tissue>
    </source>
</reference>
<protein>
    <recommendedName>
        <fullName evidence="4">Condensin complex subunit 2</fullName>
    </recommendedName>
</protein>
<evidence type="ECO:0000256" key="9">
    <source>
        <dbReference type="ARBA" id="ARBA00023067"/>
    </source>
</evidence>
<keyword evidence="8" id="KW-0498">Mitosis</keyword>